<organism evidence="2">
    <name type="scientific">uncultured Rubrobacteraceae bacterium</name>
    <dbReference type="NCBI Taxonomy" id="349277"/>
    <lineage>
        <taxon>Bacteria</taxon>
        <taxon>Bacillati</taxon>
        <taxon>Actinomycetota</taxon>
        <taxon>Rubrobacteria</taxon>
        <taxon>Rubrobacterales</taxon>
        <taxon>Rubrobacteraceae</taxon>
        <taxon>environmental samples</taxon>
    </lineage>
</organism>
<evidence type="ECO:0000256" key="1">
    <source>
        <dbReference type="SAM" id="MobiDB-lite"/>
    </source>
</evidence>
<feature type="region of interest" description="Disordered" evidence="1">
    <location>
        <begin position="1"/>
        <end position="66"/>
    </location>
</feature>
<feature type="non-terminal residue" evidence="2">
    <location>
        <position position="1"/>
    </location>
</feature>
<evidence type="ECO:0000313" key="2">
    <source>
        <dbReference type="EMBL" id="CAA9463526.1"/>
    </source>
</evidence>
<sequence>ARWLLPGGGGAGPAGPQARRRLGGVRLRLLGLRPNARRRPPSRRGGPPPAAGAGTCRGRGNGEGRV</sequence>
<feature type="compositionally biased region" description="Low complexity" evidence="1">
    <location>
        <begin position="24"/>
        <end position="34"/>
    </location>
</feature>
<proteinExistence type="predicted"/>
<gene>
    <name evidence="2" type="ORF">AVDCRST_MAG02-2794</name>
</gene>
<accession>A0A6J4REC8</accession>
<dbReference type="AlphaFoldDB" id="A0A6J4REC8"/>
<name>A0A6J4REC8_9ACTN</name>
<protein>
    <submittedName>
        <fullName evidence="2">Uncharacterized protein</fullName>
    </submittedName>
</protein>
<dbReference type="EMBL" id="CADCVH010000087">
    <property type="protein sequence ID" value="CAA9463526.1"/>
    <property type="molecule type" value="Genomic_DNA"/>
</dbReference>
<feature type="non-terminal residue" evidence="2">
    <location>
        <position position="66"/>
    </location>
</feature>
<reference evidence="2" key="1">
    <citation type="submission" date="2020-02" db="EMBL/GenBank/DDBJ databases">
        <authorList>
            <person name="Meier V. D."/>
        </authorList>
    </citation>
    <scope>NUCLEOTIDE SEQUENCE</scope>
    <source>
        <strain evidence="2">AVDCRST_MAG02</strain>
    </source>
</reference>
<feature type="compositionally biased region" description="Gly residues" evidence="1">
    <location>
        <begin position="1"/>
        <end position="13"/>
    </location>
</feature>